<evidence type="ECO:0000256" key="5">
    <source>
        <dbReference type="ARBA" id="ARBA00004170"/>
    </source>
</evidence>
<gene>
    <name evidence="18" type="primary">crtH</name>
    <name evidence="18" type="ORF">C7B64_12660</name>
</gene>
<organism evidence="18 19">
    <name type="scientific">Merismopedia glauca CCAP 1448/3</name>
    <dbReference type="NCBI Taxonomy" id="1296344"/>
    <lineage>
        <taxon>Bacteria</taxon>
        <taxon>Bacillati</taxon>
        <taxon>Cyanobacteriota</taxon>
        <taxon>Cyanophyceae</taxon>
        <taxon>Synechococcales</taxon>
        <taxon>Merismopediaceae</taxon>
        <taxon>Merismopedia</taxon>
    </lineage>
</organism>
<dbReference type="AlphaFoldDB" id="A0A2T1C2L7"/>
<evidence type="ECO:0000256" key="13">
    <source>
        <dbReference type="ARBA" id="ARBA00022946"/>
    </source>
</evidence>
<evidence type="ECO:0000256" key="6">
    <source>
        <dbReference type="ARBA" id="ARBA00004900"/>
    </source>
</evidence>
<dbReference type="EC" id="5.2.1.13" evidence="8"/>
<evidence type="ECO:0000256" key="11">
    <source>
        <dbReference type="ARBA" id="ARBA00022827"/>
    </source>
</evidence>
<comment type="cofactor">
    <cofactor evidence="4">
        <name>FAD</name>
        <dbReference type="ChEBI" id="CHEBI:57692"/>
    </cofactor>
</comment>
<evidence type="ECO:0000256" key="7">
    <source>
        <dbReference type="ARBA" id="ARBA00005855"/>
    </source>
</evidence>
<comment type="similarity">
    <text evidence="7">Belongs to the carotenoid/retinoid oxidoreductase family. CrtISO subfamily.</text>
</comment>
<dbReference type="SUPFAM" id="SSF51905">
    <property type="entry name" value="FAD/NAD(P)-binding domain"/>
    <property type="match status" value="1"/>
</dbReference>
<dbReference type="InterPro" id="IPR045892">
    <property type="entry name" value="CrtISO-like"/>
</dbReference>
<dbReference type="RefSeq" id="WP_106289021.1">
    <property type="nucleotide sequence ID" value="NZ_CAWNTC010000059.1"/>
</dbReference>
<protein>
    <recommendedName>
        <fullName evidence="8">prolycopene isomerase</fullName>
        <ecNumber evidence="8">5.2.1.13</ecNumber>
    </recommendedName>
</protein>
<dbReference type="PANTHER" id="PTHR46313">
    <property type="match status" value="1"/>
</dbReference>
<keyword evidence="11" id="KW-0274">FAD</keyword>
<keyword evidence="16 18" id="KW-0413">Isomerase</keyword>
<keyword evidence="19" id="KW-1185">Reference proteome</keyword>
<dbReference type="InterPro" id="IPR014101">
    <property type="entry name" value="CrtISO"/>
</dbReference>
<evidence type="ECO:0000256" key="16">
    <source>
        <dbReference type="ARBA" id="ARBA00023235"/>
    </source>
</evidence>
<dbReference type="EMBL" id="PVWJ01000057">
    <property type="protein sequence ID" value="PSB02509.1"/>
    <property type="molecule type" value="Genomic_DNA"/>
</dbReference>
<dbReference type="NCBIfam" id="TIGR02730">
    <property type="entry name" value="carot_isom"/>
    <property type="match status" value="1"/>
</dbReference>
<evidence type="ECO:0000256" key="12">
    <source>
        <dbReference type="ARBA" id="ARBA00022857"/>
    </source>
</evidence>
<keyword evidence="15" id="KW-0472">Membrane</keyword>
<comment type="cofactor">
    <cofactor evidence="3">
        <name>NADP(+)</name>
        <dbReference type="ChEBI" id="CHEBI:58349"/>
    </cofactor>
</comment>
<keyword evidence="13" id="KW-0809">Transit peptide</keyword>
<reference evidence="18 19" key="1">
    <citation type="submission" date="2018-02" db="EMBL/GenBank/DDBJ databases">
        <authorList>
            <person name="Cohen D.B."/>
            <person name="Kent A.D."/>
        </authorList>
    </citation>
    <scope>NUCLEOTIDE SEQUENCE [LARGE SCALE GENOMIC DNA]</scope>
    <source>
        <strain evidence="18 19">CCAP 1448/3</strain>
    </source>
</reference>
<comment type="cofactor">
    <cofactor evidence="2">
        <name>NAD(+)</name>
        <dbReference type="ChEBI" id="CHEBI:57540"/>
    </cofactor>
</comment>
<keyword evidence="9" id="KW-0285">Flavoprotein</keyword>
<dbReference type="InterPro" id="IPR036188">
    <property type="entry name" value="FAD/NAD-bd_sf"/>
</dbReference>
<evidence type="ECO:0000256" key="15">
    <source>
        <dbReference type="ARBA" id="ARBA00023136"/>
    </source>
</evidence>
<evidence type="ECO:0000259" key="17">
    <source>
        <dbReference type="Pfam" id="PF01593"/>
    </source>
</evidence>
<dbReference type="Pfam" id="PF01593">
    <property type="entry name" value="Amino_oxidase"/>
    <property type="match status" value="1"/>
</dbReference>
<evidence type="ECO:0000256" key="3">
    <source>
        <dbReference type="ARBA" id="ARBA00001937"/>
    </source>
</evidence>
<dbReference type="InterPro" id="IPR002937">
    <property type="entry name" value="Amino_oxidase"/>
</dbReference>
<evidence type="ECO:0000256" key="8">
    <source>
        <dbReference type="ARBA" id="ARBA00012419"/>
    </source>
</evidence>
<name>A0A2T1C2L7_9CYAN</name>
<dbReference type="GO" id="GO:0016020">
    <property type="term" value="C:membrane"/>
    <property type="evidence" value="ECO:0007669"/>
    <property type="project" value="UniProtKB-SubCell"/>
</dbReference>
<dbReference type="GO" id="GO:0016491">
    <property type="term" value="F:oxidoreductase activity"/>
    <property type="evidence" value="ECO:0007669"/>
    <property type="project" value="InterPro"/>
</dbReference>
<accession>A0A2T1C2L7</accession>
<sequence>MPATSSISPSHVLSNTPEYDAIVIGSGIGGLVTATQLAAKGANVLVLESYLIPGGSAGYFEREGYRFDVGASMIFGFGTQGTTNLLTRALKAVNVSLDTISDPVQIDYHLPEDFEVKVHRNYEKFLQELTQKFPHEREGIRKFYDECWKVFNCLNSIELLSLEEPKYLARVFFQNPLACLGLAKYLPQNAGDLARKYIKDPLLLKFIDIECYCWSVVPADLTPMINAGMVFSDRHYGGINYPRGGVGQIAQKLVDGLEKAGGQIKYQARVTEILTENGRAVGVKLVGGQVYRAKRIVSNATRWDTFEKLLPADQMPPSERKWQQRYQKSPSFLSLHLGVEANVLPPGTECHHILLEDWQKMEDGEGTIFVSIPTLLDPSLAPEGYHIIHSFTPSWMKDWENLSPKDYEEQKEAKAGKIIERLEKIFPGLDAGLDYMEIGTPRTHRRFLGRDDGSYGPIPRRKLLGLLGMPFNRTAIPGLYCVGDSTFPGQGLNAVAFSGFACAHRVAVDLGL</sequence>
<proteinExistence type="inferred from homology"/>
<evidence type="ECO:0000256" key="2">
    <source>
        <dbReference type="ARBA" id="ARBA00001911"/>
    </source>
</evidence>
<evidence type="ECO:0000256" key="9">
    <source>
        <dbReference type="ARBA" id="ARBA00022630"/>
    </source>
</evidence>
<dbReference type="PANTHER" id="PTHR46313:SF3">
    <property type="entry name" value="PROLYCOPENE ISOMERASE, CHLOROPLASTIC"/>
    <property type="match status" value="1"/>
</dbReference>
<evidence type="ECO:0000256" key="14">
    <source>
        <dbReference type="ARBA" id="ARBA00023027"/>
    </source>
</evidence>
<comment type="catalytic activity">
    <reaction evidence="1">
        <text>7,7',9,9'-tetra-cis-lycopene = all-trans-lycopene</text>
        <dbReference type="Rhea" id="RHEA:30971"/>
        <dbReference type="ChEBI" id="CHEBI:15948"/>
        <dbReference type="ChEBI" id="CHEBI:62466"/>
        <dbReference type="EC" id="5.2.1.13"/>
    </reaction>
</comment>
<keyword evidence="12" id="KW-0521">NADP</keyword>
<comment type="caution">
    <text evidence="18">The sequence shown here is derived from an EMBL/GenBank/DDBJ whole genome shotgun (WGS) entry which is preliminary data.</text>
</comment>
<evidence type="ECO:0000313" key="19">
    <source>
        <dbReference type="Proteomes" id="UP000238762"/>
    </source>
</evidence>
<evidence type="ECO:0000256" key="1">
    <source>
        <dbReference type="ARBA" id="ARBA00000004"/>
    </source>
</evidence>
<dbReference type="Gene3D" id="3.90.660.50">
    <property type="match status" value="1"/>
</dbReference>
<evidence type="ECO:0000313" key="18">
    <source>
        <dbReference type="EMBL" id="PSB02509.1"/>
    </source>
</evidence>
<comment type="subcellular location">
    <subcellularLocation>
        <location evidence="5">Membrane</location>
        <topology evidence="5">Peripheral membrane protein</topology>
    </subcellularLocation>
</comment>
<evidence type="ECO:0000256" key="4">
    <source>
        <dbReference type="ARBA" id="ARBA00001974"/>
    </source>
</evidence>
<dbReference type="GO" id="GO:0016117">
    <property type="term" value="P:carotenoid biosynthetic process"/>
    <property type="evidence" value="ECO:0007669"/>
    <property type="project" value="UniProtKB-KW"/>
</dbReference>
<dbReference type="Gene3D" id="3.50.50.60">
    <property type="entry name" value="FAD/NAD(P)-binding domain"/>
    <property type="match status" value="1"/>
</dbReference>
<dbReference type="OrthoDB" id="416321at2"/>
<dbReference type="GO" id="GO:0046608">
    <property type="term" value="F:carotenoid isomerase activity"/>
    <property type="evidence" value="ECO:0007669"/>
    <property type="project" value="InterPro"/>
</dbReference>
<comment type="pathway">
    <text evidence="6">Carotenoid biosynthesis; lycopene biosynthesis.</text>
</comment>
<feature type="domain" description="Amine oxidase" evidence="17">
    <location>
        <begin position="28"/>
        <end position="506"/>
    </location>
</feature>
<dbReference type="Proteomes" id="UP000238762">
    <property type="component" value="Unassembled WGS sequence"/>
</dbReference>
<reference evidence="18 19" key="2">
    <citation type="submission" date="2018-03" db="EMBL/GenBank/DDBJ databases">
        <title>The ancient ancestry and fast evolution of plastids.</title>
        <authorList>
            <person name="Moore K.R."/>
            <person name="Magnabosco C."/>
            <person name="Momper L."/>
            <person name="Gold D.A."/>
            <person name="Bosak T."/>
            <person name="Fournier G.P."/>
        </authorList>
    </citation>
    <scope>NUCLEOTIDE SEQUENCE [LARGE SCALE GENOMIC DNA]</scope>
    <source>
        <strain evidence="18 19">CCAP 1448/3</strain>
    </source>
</reference>
<keyword evidence="10" id="KW-0125">Carotenoid biosynthesis</keyword>
<evidence type="ECO:0000256" key="10">
    <source>
        <dbReference type="ARBA" id="ARBA00022746"/>
    </source>
</evidence>
<keyword evidence="14" id="KW-0520">NAD</keyword>